<evidence type="ECO:0000313" key="2">
    <source>
        <dbReference type="Proteomes" id="UP000061489"/>
    </source>
</evidence>
<dbReference type="EMBL" id="CP007151">
    <property type="protein sequence ID" value="AHI29970.1"/>
    <property type="molecule type" value="Genomic_DNA"/>
</dbReference>
<protein>
    <submittedName>
        <fullName evidence="1">Uncharacterized protein</fullName>
    </submittedName>
</protein>
<sequence>MRFSAPAYEFIGRLDGELTVEEIYHKVEQILGEDSLTQDEIVLILTQLFAMDLLRSELPTEAKEFFNRFQNERRLRRQRAVVNPLSIRIPLLDPDAILNRFILGSAQFFLEPVSLFGSS</sequence>
<proteinExistence type="predicted"/>
<dbReference type="HOGENOM" id="CLU_2058573_0_0_6"/>
<name>W5YLR3_9GAMM</name>
<organism evidence="1 2">
    <name type="scientific">Marinobacter similis</name>
    <dbReference type="NCBI Taxonomy" id="1420916"/>
    <lineage>
        <taxon>Bacteria</taxon>
        <taxon>Pseudomonadati</taxon>
        <taxon>Pseudomonadota</taxon>
        <taxon>Gammaproteobacteria</taxon>
        <taxon>Pseudomonadales</taxon>
        <taxon>Marinobacteraceae</taxon>
        <taxon>Marinobacter</taxon>
    </lineage>
</organism>
<gene>
    <name evidence="1" type="ORF">AU14_02865</name>
</gene>
<dbReference type="STRING" id="1420916.AU14_02865"/>
<reference evidence="1 2" key="1">
    <citation type="journal article" date="2014" name="Genome Announc.">
        <title>Draft Genome Sequences of Marinobacter similis A3d10T and Marinobacter salarius R9SW1T.</title>
        <authorList>
            <person name="Ivanova E.P."/>
            <person name="Ng H.J."/>
            <person name="Webb H.K."/>
            <person name="Feng G."/>
            <person name="Oshima K."/>
            <person name="Hattori M."/>
            <person name="Ohkuma M."/>
            <person name="Sergeev A.F."/>
            <person name="Mikhailov V.V."/>
            <person name="Crawford R.J."/>
            <person name="Sawabe T."/>
        </authorList>
    </citation>
    <scope>NUCLEOTIDE SEQUENCE [LARGE SCALE GENOMIC DNA]</scope>
    <source>
        <strain evidence="1 2">A3d10</strain>
    </source>
</reference>
<dbReference type="AlphaFoldDB" id="W5YLR3"/>
<dbReference type="Proteomes" id="UP000061489">
    <property type="component" value="Chromosome"/>
</dbReference>
<evidence type="ECO:0000313" key="1">
    <source>
        <dbReference type="EMBL" id="AHI29970.1"/>
    </source>
</evidence>
<keyword evidence="2" id="KW-1185">Reference proteome</keyword>
<accession>W5YLR3</accession>
<dbReference type="KEGG" id="msx:AU14_02865"/>